<proteinExistence type="predicted"/>
<gene>
    <name evidence="1" type="ORF">LSAA_5736</name>
</gene>
<dbReference type="AlphaFoldDB" id="A0A7R8CJ75"/>
<reference evidence="1" key="1">
    <citation type="submission" date="2021-02" db="EMBL/GenBank/DDBJ databases">
        <authorList>
            <person name="Bekaert M."/>
        </authorList>
    </citation>
    <scope>NUCLEOTIDE SEQUENCE</scope>
    <source>
        <strain evidence="1">IoA-00</strain>
    </source>
</reference>
<keyword evidence="2" id="KW-1185">Reference proteome</keyword>
<evidence type="ECO:0000313" key="2">
    <source>
        <dbReference type="Proteomes" id="UP000675881"/>
    </source>
</evidence>
<organism evidence="1 2">
    <name type="scientific">Lepeophtheirus salmonis</name>
    <name type="common">Salmon louse</name>
    <name type="synonym">Caligus salmonis</name>
    <dbReference type="NCBI Taxonomy" id="72036"/>
    <lineage>
        <taxon>Eukaryota</taxon>
        <taxon>Metazoa</taxon>
        <taxon>Ecdysozoa</taxon>
        <taxon>Arthropoda</taxon>
        <taxon>Crustacea</taxon>
        <taxon>Multicrustacea</taxon>
        <taxon>Hexanauplia</taxon>
        <taxon>Copepoda</taxon>
        <taxon>Siphonostomatoida</taxon>
        <taxon>Caligidae</taxon>
        <taxon>Lepeophtheirus</taxon>
    </lineage>
</organism>
<accession>A0A7R8CJ75</accession>
<dbReference type="Proteomes" id="UP000675881">
    <property type="component" value="Chromosome 14"/>
</dbReference>
<name>A0A7R8CJ75_LEPSM</name>
<protein>
    <submittedName>
        <fullName evidence="1">(salmon louse) hypothetical protein</fullName>
    </submittedName>
</protein>
<dbReference type="EMBL" id="HG994593">
    <property type="protein sequence ID" value="CAF2839577.1"/>
    <property type="molecule type" value="Genomic_DNA"/>
</dbReference>
<evidence type="ECO:0000313" key="1">
    <source>
        <dbReference type="EMBL" id="CAF2839577.1"/>
    </source>
</evidence>
<sequence>MKPTIIQAVADTGAQSCLWGQEGFLENLLRFKDLFQVCDAIKVANGDAIRIDGTVVLGMELLQAKNVTSCVPRCGGERILGNDDGNWFELEKVSWEGLVEATNSDNIMLNLKATLTDNKPIIRSKLPEHLHGFCGFIFHAFLCTLHSAHLGTSSMMVPVIATVVWPNLTVDLKKSQELCCSCNSIALSQAGIPPTQYVIRSTTVPGHCS</sequence>